<evidence type="ECO:0000313" key="4">
    <source>
        <dbReference type="Proteomes" id="UP000290189"/>
    </source>
</evidence>
<organism evidence="1 3">
    <name type="scientific">Plasmodiophora brassicae</name>
    <name type="common">Clubroot disease agent</name>
    <dbReference type="NCBI Taxonomy" id="37360"/>
    <lineage>
        <taxon>Eukaryota</taxon>
        <taxon>Sar</taxon>
        <taxon>Rhizaria</taxon>
        <taxon>Endomyxa</taxon>
        <taxon>Phytomyxea</taxon>
        <taxon>Plasmodiophorida</taxon>
        <taxon>Plasmodiophoridae</taxon>
        <taxon>Plasmodiophora</taxon>
    </lineage>
</organism>
<dbReference type="EMBL" id="OVEO01000015">
    <property type="protein sequence ID" value="SPR00791.1"/>
    <property type="molecule type" value="Genomic_DNA"/>
</dbReference>
<accession>A0A0G4ITM5</accession>
<reference evidence="1 3" key="1">
    <citation type="submission" date="2015-02" db="EMBL/GenBank/DDBJ databases">
        <authorList>
            <person name="Chooi Y.-H."/>
        </authorList>
    </citation>
    <scope>NUCLEOTIDE SEQUENCE [LARGE SCALE GENOMIC DNA]</scope>
    <source>
        <strain evidence="1">E3</strain>
    </source>
</reference>
<dbReference type="Proteomes" id="UP000039324">
    <property type="component" value="Unassembled WGS sequence"/>
</dbReference>
<geneLocation type="mitochondrion" evidence="2"/>
<evidence type="ECO:0000313" key="3">
    <source>
        <dbReference type="Proteomes" id="UP000039324"/>
    </source>
</evidence>
<dbReference type="EMBL" id="CDSF01000086">
    <property type="protein sequence ID" value="CEO98653.1"/>
    <property type="molecule type" value="Genomic_DNA"/>
</dbReference>
<protein>
    <submittedName>
        <fullName evidence="1">Uncharacterized protein</fullName>
    </submittedName>
</protein>
<proteinExistence type="predicted"/>
<gene>
    <name evidence="1" type="ORF">PBRA_006767</name>
    <name evidence="2" type="ORF">PLBR_LOCUS8006</name>
</gene>
<keyword evidence="2" id="KW-0496">Mitochondrion</keyword>
<dbReference type="Proteomes" id="UP000290189">
    <property type="component" value="Unassembled WGS sequence"/>
</dbReference>
<dbReference type="OrthoDB" id="2096280at2759"/>
<reference evidence="2 4" key="2">
    <citation type="submission" date="2018-03" db="EMBL/GenBank/DDBJ databases">
        <authorList>
            <person name="Fogelqvist J."/>
        </authorList>
    </citation>
    <scope>NUCLEOTIDE SEQUENCE [LARGE SCALE GENOMIC DNA]</scope>
</reference>
<dbReference type="AlphaFoldDB" id="A0A0G4ITM5"/>
<sequence length="380" mass="42367">MEPRRLRDNLADVRAAGVHFPKPPDDTVLLKFGGEDDEPEQGVVRDTRTYGSIPLKDEREPGENIIARAPLSELSEWFETKKESIYRRSKREPLGRPYIRGTAFPPSITDNKDFRFGKVSVRGTATAGEALFPPPSEGAKWMRKTDKEALADDRRVTGKLQFRYDWARAGIADPEQHRFGSPPLGAVQESAAQSLHDDDALRITTRRLLDNLQQRKMEVGKPHNPPSFVKRLPADHRFGMSAQSTQSWGARECISDLDSIVTSVHDAEIGRPSLADQERAAEIPDIMHGVASVRGEARATARNAICPPKLGDEFTVRRTAIEIRDIWQSSGLDTTGPVFDEAIAQAKADFHDAIPLDEFTALYNEVRKRHDDGSWAVAGQ</sequence>
<name>A0A0G4ITM5_PLABS</name>
<evidence type="ECO:0000313" key="1">
    <source>
        <dbReference type="EMBL" id="CEO98653.1"/>
    </source>
</evidence>
<keyword evidence="3" id="KW-1185">Reference proteome</keyword>
<evidence type="ECO:0000313" key="2">
    <source>
        <dbReference type="EMBL" id="SPR00791.1"/>
    </source>
</evidence>